<dbReference type="PANTHER" id="PTHR46383">
    <property type="entry name" value="ASPARTATE AMINOTRANSFERASE"/>
    <property type="match status" value="1"/>
</dbReference>
<dbReference type="InterPro" id="IPR050596">
    <property type="entry name" value="AspAT/PAT-like"/>
</dbReference>
<evidence type="ECO:0000256" key="2">
    <source>
        <dbReference type="ARBA" id="ARBA00007441"/>
    </source>
</evidence>
<keyword evidence="3 7" id="KW-0032">Aminotransferase</keyword>
<dbReference type="CDD" id="cd00609">
    <property type="entry name" value="AAT_like"/>
    <property type="match status" value="1"/>
</dbReference>
<dbReference type="InterPro" id="IPR015421">
    <property type="entry name" value="PyrdxlP-dep_Trfase_major"/>
</dbReference>
<organism evidence="9">
    <name type="scientific">Methyloraptor flagellatus</name>
    <dbReference type="NCBI Taxonomy" id="3162530"/>
    <lineage>
        <taxon>Bacteria</taxon>
        <taxon>Pseudomonadati</taxon>
        <taxon>Pseudomonadota</taxon>
        <taxon>Alphaproteobacteria</taxon>
        <taxon>Hyphomicrobiales</taxon>
        <taxon>Ancalomicrobiaceae</taxon>
        <taxon>Methyloraptor</taxon>
    </lineage>
</organism>
<gene>
    <name evidence="9" type="ORF">ABS361_16245</name>
</gene>
<evidence type="ECO:0000256" key="5">
    <source>
        <dbReference type="ARBA" id="ARBA00022898"/>
    </source>
</evidence>
<keyword evidence="5" id="KW-0663">Pyridoxal phosphate</keyword>
<keyword evidence="4 7" id="KW-0808">Transferase</keyword>
<dbReference type="AlphaFoldDB" id="A0AAU7X6C1"/>
<evidence type="ECO:0000256" key="7">
    <source>
        <dbReference type="RuleBase" id="RU000481"/>
    </source>
</evidence>
<dbReference type="PROSITE" id="PS00105">
    <property type="entry name" value="AA_TRANSFER_CLASS_1"/>
    <property type="match status" value="1"/>
</dbReference>
<protein>
    <recommendedName>
        <fullName evidence="7">Aminotransferase</fullName>
        <ecNumber evidence="7">2.6.1.-</ecNumber>
    </recommendedName>
</protein>
<dbReference type="PANTHER" id="PTHR46383:SF1">
    <property type="entry name" value="ASPARTATE AMINOTRANSFERASE"/>
    <property type="match status" value="1"/>
</dbReference>
<dbReference type="GO" id="GO:0006520">
    <property type="term" value="P:amino acid metabolic process"/>
    <property type="evidence" value="ECO:0007669"/>
    <property type="project" value="InterPro"/>
</dbReference>
<evidence type="ECO:0000256" key="1">
    <source>
        <dbReference type="ARBA" id="ARBA00001933"/>
    </source>
</evidence>
<dbReference type="KEGG" id="mflg:ABS361_16245"/>
<name>A0AAU7X6C1_9HYPH</name>
<comment type="similarity">
    <text evidence="2 7">Belongs to the class-I pyridoxal-phosphate-dependent aminotransferase family.</text>
</comment>
<comment type="cofactor">
    <cofactor evidence="1 7">
        <name>pyridoxal 5'-phosphate</name>
        <dbReference type="ChEBI" id="CHEBI:597326"/>
    </cofactor>
</comment>
<comment type="catalytic activity">
    <reaction evidence="6">
        <text>L-aspartate + 2-oxoglutarate = oxaloacetate + L-glutamate</text>
        <dbReference type="Rhea" id="RHEA:21824"/>
        <dbReference type="ChEBI" id="CHEBI:16452"/>
        <dbReference type="ChEBI" id="CHEBI:16810"/>
        <dbReference type="ChEBI" id="CHEBI:29985"/>
        <dbReference type="ChEBI" id="CHEBI:29991"/>
        <dbReference type="EC" id="2.6.1.1"/>
    </reaction>
</comment>
<dbReference type="NCBIfam" id="NF005732">
    <property type="entry name" value="PRK07550.1"/>
    <property type="match status" value="1"/>
</dbReference>
<evidence type="ECO:0000256" key="6">
    <source>
        <dbReference type="ARBA" id="ARBA00049185"/>
    </source>
</evidence>
<evidence type="ECO:0000259" key="8">
    <source>
        <dbReference type="Pfam" id="PF00155"/>
    </source>
</evidence>
<evidence type="ECO:0000256" key="3">
    <source>
        <dbReference type="ARBA" id="ARBA00022576"/>
    </source>
</evidence>
<dbReference type="EC" id="2.6.1.-" evidence="7"/>
<dbReference type="PRINTS" id="PR00753">
    <property type="entry name" value="ACCSYNTHASE"/>
</dbReference>
<dbReference type="GO" id="GO:0030170">
    <property type="term" value="F:pyridoxal phosphate binding"/>
    <property type="evidence" value="ECO:0007669"/>
    <property type="project" value="InterPro"/>
</dbReference>
<proteinExistence type="inferred from homology"/>
<dbReference type="Gene3D" id="3.40.640.10">
    <property type="entry name" value="Type I PLP-dependent aspartate aminotransferase-like (Major domain)"/>
    <property type="match status" value="1"/>
</dbReference>
<reference evidence="9" key="1">
    <citation type="submission" date="2024-06" db="EMBL/GenBank/DDBJ databases">
        <title>Methylostella associata gen. nov., sp. nov., a novel Ancalomicrobiaceae-affiliated facultatively methylotrophic bacteria that feed on methanotrophs of the genus Methylococcus.</title>
        <authorList>
            <person name="Saltykova V."/>
            <person name="Danilova O.V."/>
            <person name="Oshkin I.Y."/>
            <person name="Belova S.E."/>
            <person name="Pimenov N.V."/>
            <person name="Dedysh S.N."/>
        </authorList>
    </citation>
    <scope>NUCLEOTIDE SEQUENCE</scope>
    <source>
        <strain evidence="9">S20</strain>
    </source>
</reference>
<dbReference type="InterPro" id="IPR004839">
    <property type="entry name" value="Aminotransferase_I/II_large"/>
</dbReference>
<evidence type="ECO:0000256" key="4">
    <source>
        <dbReference type="ARBA" id="ARBA00022679"/>
    </source>
</evidence>
<feature type="domain" description="Aminotransferase class I/classII large" evidence="8">
    <location>
        <begin position="30"/>
        <end position="381"/>
    </location>
</feature>
<evidence type="ECO:0000313" key="9">
    <source>
        <dbReference type="EMBL" id="XBY43616.1"/>
    </source>
</evidence>
<dbReference type="SUPFAM" id="SSF53383">
    <property type="entry name" value="PLP-dependent transferases"/>
    <property type="match status" value="1"/>
</dbReference>
<dbReference type="InterPro" id="IPR004838">
    <property type="entry name" value="NHTrfase_class1_PyrdxlP-BS"/>
</dbReference>
<dbReference type="Pfam" id="PF00155">
    <property type="entry name" value="Aminotran_1_2"/>
    <property type="match status" value="1"/>
</dbReference>
<accession>A0AAU7X6C1</accession>
<dbReference type="EMBL" id="CP158568">
    <property type="protein sequence ID" value="XBY43616.1"/>
    <property type="molecule type" value="Genomic_DNA"/>
</dbReference>
<dbReference type="GO" id="GO:0004069">
    <property type="term" value="F:L-aspartate:2-oxoglutarate aminotransferase activity"/>
    <property type="evidence" value="ECO:0007669"/>
    <property type="project" value="UniProtKB-EC"/>
</dbReference>
<sequence length="392" mass="41709">MNPLLAAVLSPPIPEARAWLGAYDGSHGPIIDLAQAVPGHAPPASLAARLGIAATTAEAARYGAILGDDGLRAAYAAHVSGLYGAPITAADVAVTAGCNQAFFVAMIALARAGDAVLVPTPWYFNHAMTLDMLGIEARPLPTGSDTGFVPDPDAAERLIDAKVRAIVLVTPNNPTGAVIPAETIGRFADLATRHGIALVIDETYRDYLAPEALPPHRLFDRADWRERVIQLYSFSKAYAIPGHRLGAMIAGPAFLTEAEKVLDCMQICASRAGQIALAPALEDTIAWRAENQAEIGRRAAAFTETFAGLSHWTIQSIGAYFAYLRHPFRGVSGRTVAERLARERGVLALPGAFFGPGQDDYLRIAFANVGVEPIRSLAARLGGWTPEFQTRL</sequence>
<dbReference type="RefSeq" id="WP_407048716.1">
    <property type="nucleotide sequence ID" value="NZ_CP158568.1"/>
</dbReference>
<dbReference type="InterPro" id="IPR015424">
    <property type="entry name" value="PyrdxlP-dep_Trfase"/>
</dbReference>